<dbReference type="Gene3D" id="3.10.180.10">
    <property type="entry name" value="2,3-Dihydroxybiphenyl 1,2-Dioxygenase, domain 1"/>
    <property type="match status" value="1"/>
</dbReference>
<name>D1AIX2_SEBTE</name>
<dbReference type="STRING" id="526218.Sterm_0046"/>
<evidence type="ECO:0000313" key="3">
    <source>
        <dbReference type="Proteomes" id="UP000000845"/>
    </source>
</evidence>
<reference evidence="3" key="1">
    <citation type="submission" date="2009-09" db="EMBL/GenBank/DDBJ databases">
        <title>The complete chromosome of Sebaldella termitidis ATCC 33386.</title>
        <authorList>
            <consortium name="US DOE Joint Genome Institute (JGI-PGF)"/>
            <person name="Lucas S."/>
            <person name="Copeland A."/>
            <person name="Lapidus A."/>
            <person name="Glavina del Rio T."/>
            <person name="Dalin E."/>
            <person name="Tice H."/>
            <person name="Bruce D."/>
            <person name="Goodwin L."/>
            <person name="Pitluck S."/>
            <person name="Kyrpides N."/>
            <person name="Mavromatis K."/>
            <person name="Ivanova N."/>
            <person name="Mikhailova N."/>
            <person name="Sims D."/>
            <person name="Meincke L."/>
            <person name="Brettin T."/>
            <person name="Detter J.C."/>
            <person name="Han C."/>
            <person name="Larimer F."/>
            <person name="Land M."/>
            <person name="Hauser L."/>
            <person name="Markowitz V."/>
            <person name="Cheng J.F."/>
            <person name="Hugenholtz P."/>
            <person name="Woyke T."/>
            <person name="Wu D."/>
            <person name="Eisen J.A."/>
        </authorList>
    </citation>
    <scope>NUCLEOTIDE SEQUENCE [LARGE SCALE GENOMIC DNA]</scope>
    <source>
        <strain evidence="3">ATCC 33386 / NCTC 11300</strain>
    </source>
</reference>
<dbReference type="AlphaFoldDB" id="D1AIX2"/>
<dbReference type="RefSeq" id="WP_012859534.1">
    <property type="nucleotide sequence ID" value="NC_013517.1"/>
</dbReference>
<proteinExistence type="predicted"/>
<dbReference type="EMBL" id="CP001739">
    <property type="protein sequence ID" value="ACZ06934.1"/>
    <property type="molecule type" value="Genomic_DNA"/>
</dbReference>
<dbReference type="InterPro" id="IPR037523">
    <property type="entry name" value="VOC_core"/>
</dbReference>
<dbReference type="HOGENOM" id="CLU_046006_15_2_0"/>
<evidence type="ECO:0000259" key="1">
    <source>
        <dbReference type="PROSITE" id="PS51819"/>
    </source>
</evidence>
<protein>
    <submittedName>
        <fullName evidence="2">Glyoxalase/bleomycin resistance protein/dioxygenase</fullName>
    </submittedName>
</protein>
<organism evidence="2 3">
    <name type="scientific">Sebaldella termitidis (strain ATCC 33386 / NCTC 11300)</name>
    <dbReference type="NCBI Taxonomy" id="526218"/>
    <lineage>
        <taxon>Bacteria</taxon>
        <taxon>Fusobacteriati</taxon>
        <taxon>Fusobacteriota</taxon>
        <taxon>Fusobacteriia</taxon>
        <taxon>Fusobacteriales</taxon>
        <taxon>Leptotrichiaceae</taxon>
        <taxon>Sebaldella</taxon>
    </lineage>
</organism>
<dbReference type="Proteomes" id="UP000000845">
    <property type="component" value="Chromosome"/>
</dbReference>
<feature type="domain" description="VOC" evidence="1">
    <location>
        <begin position="2"/>
        <end position="127"/>
    </location>
</feature>
<evidence type="ECO:0000313" key="2">
    <source>
        <dbReference type="EMBL" id="ACZ06934.1"/>
    </source>
</evidence>
<dbReference type="SUPFAM" id="SSF54593">
    <property type="entry name" value="Glyoxalase/Bleomycin resistance protein/Dihydroxybiphenyl dioxygenase"/>
    <property type="match status" value="1"/>
</dbReference>
<dbReference type="InterPro" id="IPR004360">
    <property type="entry name" value="Glyas_Fos-R_dOase_dom"/>
</dbReference>
<dbReference type="eggNOG" id="COG0346">
    <property type="taxonomic scope" value="Bacteria"/>
</dbReference>
<accession>D1AIX2</accession>
<dbReference type="Pfam" id="PF00903">
    <property type="entry name" value="Glyoxalase"/>
    <property type="match status" value="1"/>
</dbReference>
<sequence>MKIASFSPNLMVKNVNKSIEFYCNILGFSLVQTVPESGEPDWGMVEKDGFFVMFQKEESIKQEYPELNSQNSGGALTFYIKISDIQEFYNKICSHMDVSHEMHKTFYGADEFAIKDPDGFILVFSESSE</sequence>
<dbReference type="KEGG" id="str:Sterm_0046"/>
<dbReference type="InterPro" id="IPR029068">
    <property type="entry name" value="Glyas_Bleomycin-R_OHBP_Dase"/>
</dbReference>
<keyword evidence="3" id="KW-1185">Reference proteome</keyword>
<dbReference type="PROSITE" id="PS51819">
    <property type="entry name" value="VOC"/>
    <property type="match status" value="1"/>
</dbReference>
<gene>
    <name evidence="2" type="ordered locus">Sterm_0046</name>
</gene>
<reference evidence="2 3" key="2">
    <citation type="journal article" date="2010" name="Stand. Genomic Sci.">
        <title>Complete genome sequence of Sebaldella termitidis type strain (NCTC 11300).</title>
        <authorList>
            <person name="Harmon-Smith M."/>
            <person name="Celia L."/>
            <person name="Chertkov O."/>
            <person name="Lapidus A."/>
            <person name="Copeland A."/>
            <person name="Glavina Del Rio T."/>
            <person name="Nolan M."/>
            <person name="Lucas S."/>
            <person name="Tice H."/>
            <person name="Cheng J.F."/>
            <person name="Han C."/>
            <person name="Detter J.C."/>
            <person name="Bruce D."/>
            <person name="Goodwin L."/>
            <person name="Pitluck S."/>
            <person name="Pati A."/>
            <person name="Liolios K."/>
            <person name="Ivanova N."/>
            <person name="Mavromatis K."/>
            <person name="Mikhailova N."/>
            <person name="Chen A."/>
            <person name="Palaniappan K."/>
            <person name="Land M."/>
            <person name="Hauser L."/>
            <person name="Chang Y.J."/>
            <person name="Jeffries C.D."/>
            <person name="Brettin T."/>
            <person name="Goker M."/>
            <person name="Beck B."/>
            <person name="Bristow J."/>
            <person name="Eisen J.A."/>
            <person name="Markowitz V."/>
            <person name="Hugenholtz P."/>
            <person name="Kyrpides N.C."/>
            <person name="Klenk H.P."/>
            <person name="Chen F."/>
        </authorList>
    </citation>
    <scope>NUCLEOTIDE SEQUENCE [LARGE SCALE GENOMIC DNA]</scope>
    <source>
        <strain evidence="3">ATCC 33386 / NCTC 11300</strain>
    </source>
</reference>